<dbReference type="EMBL" id="JBJKFK010001255">
    <property type="protein sequence ID" value="KAL3313602.1"/>
    <property type="molecule type" value="Genomic_DNA"/>
</dbReference>
<name>A0ABD2Q384_9PLAT</name>
<accession>A0ABD2Q384</accession>
<dbReference type="AlphaFoldDB" id="A0ABD2Q384"/>
<protein>
    <submittedName>
        <fullName evidence="1">Uncharacterized protein</fullName>
    </submittedName>
</protein>
<reference evidence="1 2" key="1">
    <citation type="submission" date="2024-11" db="EMBL/GenBank/DDBJ databases">
        <title>Adaptive evolution of stress response genes in parasites aligns with host niche diversity.</title>
        <authorList>
            <person name="Hahn C."/>
            <person name="Resl P."/>
        </authorList>
    </citation>
    <scope>NUCLEOTIDE SEQUENCE [LARGE SCALE GENOMIC DNA]</scope>
    <source>
        <strain evidence="1">EGGRZ-B1_66</strain>
        <tissue evidence="1">Body</tissue>
    </source>
</reference>
<gene>
    <name evidence="1" type="ORF">Ciccas_007794</name>
</gene>
<feature type="non-terminal residue" evidence="1">
    <location>
        <position position="1"/>
    </location>
</feature>
<proteinExistence type="predicted"/>
<evidence type="ECO:0000313" key="1">
    <source>
        <dbReference type="EMBL" id="KAL3313602.1"/>
    </source>
</evidence>
<sequence>LFTFSQVNSLFRIFNPNSGQLLWENAYDEFKPRYASIRCTTADRLLVELISDAFTLKLSSDFTVSIAPSHDM</sequence>
<comment type="caution">
    <text evidence="1">The sequence shown here is derived from an EMBL/GenBank/DDBJ whole genome shotgun (WGS) entry which is preliminary data.</text>
</comment>
<dbReference type="Proteomes" id="UP001626550">
    <property type="component" value="Unassembled WGS sequence"/>
</dbReference>
<evidence type="ECO:0000313" key="2">
    <source>
        <dbReference type="Proteomes" id="UP001626550"/>
    </source>
</evidence>
<organism evidence="1 2">
    <name type="scientific">Cichlidogyrus casuarinus</name>
    <dbReference type="NCBI Taxonomy" id="1844966"/>
    <lineage>
        <taxon>Eukaryota</taxon>
        <taxon>Metazoa</taxon>
        <taxon>Spiralia</taxon>
        <taxon>Lophotrochozoa</taxon>
        <taxon>Platyhelminthes</taxon>
        <taxon>Monogenea</taxon>
        <taxon>Monopisthocotylea</taxon>
        <taxon>Dactylogyridea</taxon>
        <taxon>Ancyrocephalidae</taxon>
        <taxon>Cichlidogyrus</taxon>
    </lineage>
</organism>
<keyword evidence="2" id="KW-1185">Reference proteome</keyword>